<organism evidence="1 2">
    <name type="scientific">Mycena sanguinolenta</name>
    <dbReference type="NCBI Taxonomy" id="230812"/>
    <lineage>
        <taxon>Eukaryota</taxon>
        <taxon>Fungi</taxon>
        <taxon>Dikarya</taxon>
        <taxon>Basidiomycota</taxon>
        <taxon>Agaricomycotina</taxon>
        <taxon>Agaricomycetes</taxon>
        <taxon>Agaricomycetidae</taxon>
        <taxon>Agaricales</taxon>
        <taxon>Marasmiineae</taxon>
        <taxon>Mycenaceae</taxon>
        <taxon>Mycena</taxon>
    </lineage>
</organism>
<sequence length="122" mass="13410">MRSHSIRIAHRFTALPSPEGSHPPSVLEVRERVSAPTLPKVVDTGTGWKCLQTFDQGWIRLPQACFPSPPEDALYLLGSLLGDSKALGNWQAAQNRLASLGYDGCNFLLILLYIAAEDCIYV</sequence>
<dbReference type="EMBL" id="JACAZH010000027">
    <property type="protein sequence ID" value="KAF7341653.1"/>
    <property type="molecule type" value="Genomic_DNA"/>
</dbReference>
<protein>
    <submittedName>
        <fullName evidence="1">Uncharacterized protein</fullName>
    </submittedName>
</protein>
<keyword evidence="2" id="KW-1185">Reference proteome</keyword>
<proteinExistence type="predicted"/>
<name>A0A8H7CND6_9AGAR</name>
<accession>A0A8H7CND6</accession>
<dbReference type="AlphaFoldDB" id="A0A8H7CND6"/>
<evidence type="ECO:0000313" key="1">
    <source>
        <dbReference type="EMBL" id="KAF7341653.1"/>
    </source>
</evidence>
<dbReference type="Proteomes" id="UP000623467">
    <property type="component" value="Unassembled WGS sequence"/>
</dbReference>
<gene>
    <name evidence="1" type="ORF">MSAN_02063300</name>
</gene>
<evidence type="ECO:0000313" key="2">
    <source>
        <dbReference type="Proteomes" id="UP000623467"/>
    </source>
</evidence>
<comment type="caution">
    <text evidence="1">The sequence shown here is derived from an EMBL/GenBank/DDBJ whole genome shotgun (WGS) entry which is preliminary data.</text>
</comment>
<reference evidence="1" key="1">
    <citation type="submission" date="2020-05" db="EMBL/GenBank/DDBJ databases">
        <title>Mycena genomes resolve the evolution of fungal bioluminescence.</title>
        <authorList>
            <person name="Tsai I.J."/>
        </authorList>
    </citation>
    <scope>NUCLEOTIDE SEQUENCE</scope>
    <source>
        <strain evidence="1">160909Yilan</strain>
    </source>
</reference>